<dbReference type="Pfam" id="PF20451">
    <property type="entry name" value="Calmod_bind_M"/>
    <property type="match status" value="1"/>
</dbReference>
<keyword evidence="8" id="KW-0175">Coiled coil</keyword>
<dbReference type="GO" id="GO:0005516">
    <property type="term" value="F:calmodulin binding"/>
    <property type="evidence" value="ECO:0007669"/>
    <property type="project" value="InterPro"/>
</dbReference>
<feature type="domain" description="Calmodulin binding protein-like N-terminal" evidence="9">
    <location>
        <begin position="68"/>
        <end position="213"/>
    </location>
</feature>
<dbReference type="AlphaFoldDB" id="A0AAV6XIS9"/>
<comment type="caution">
    <text evidence="12">The sequence shown here is derived from an EMBL/GenBank/DDBJ whole genome shotgun (WGS) entry which is preliminary data.</text>
</comment>
<feature type="domain" description="Calmodulin binding protein central" evidence="10">
    <location>
        <begin position="227"/>
        <end position="290"/>
    </location>
</feature>
<comment type="subcellular location">
    <subcellularLocation>
        <location evidence="1">Nucleus</location>
    </subcellularLocation>
</comment>
<evidence type="ECO:0008006" key="14">
    <source>
        <dbReference type="Google" id="ProtNLM"/>
    </source>
</evidence>
<comment type="similarity">
    <text evidence="2">Belongs to the plant ACBP60 protein family.</text>
</comment>
<evidence type="ECO:0000259" key="10">
    <source>
        <dbReference type="Pfam" id="PF20451"/>
    </source>
</evidence>
<evidence type="ECO:0000256" key="4">
    <source>
        <dbReference type="ARBA" id="ARBA00023125"/>
    </source>
</evidence>
<gene>
    <name evidence="12" type="ORF">BUALT_Bualt07G0042600</name>
</gene>
<dbReference type="InterPro" id="IPR046831">
    <property type="entry name" value="Calmodulin_bind_N"/>
</dbReference>
<accession>A0AAV6XIS9</accession>
<dbReference type="GO" id="GO:0043565">
    <property type="term" value="F:sequence-specific DNA binding"/>
    <property type="evidence" value="ECO:0007669"/>
    <property type="project" value="TreeGrafter"/>
</dbReference>
<evidence type="ECO:0000313" key="12">
    <source>
        <dbReference type="EMBL" id="KAG8378998.1"/>
    </source>
</evidence>
<evidence type="ECO:0000256" key="7">
    <source>
        <dbReference type="ARBA" id="ARBA00023242"/>
    </source>
</evidence>
<keyword evidence="3" id="KW-0805">Transcription regulation</keyword>
<dbReference type="PANTHER" id="PTHR31713">
    <property type="entry name" value="OS02G0177800 PROTEIN"/>
    <property type="match status" value="1"/>
</dbReference>
<dbReference type="Proteomes" id="UP000826271">
    <property type="component" value="Unassembled WGS sequence"/>
</dbReference>
<dbReference type="GO" id="GO:0080142">
    <property type="term" value="P:regulation of salicylic acid biosynthetic process"/>
    <property type="evidence" value="ECO:0007669"/>
    <property type="project" value="TreeGrafter"/>
</dbReference>
<sequence length="523" mass="59780">MEKELEKIVTEELGSTKRRLLEVEEELDSTKRRLTVEEELESTKRRLLTRIMRTIKDGHQTSSARRSMKLVLENGICQTILTGEEIKGEDDASIKVALVDDSTGNIVNDERESSMNVELVLVKGEFDASEGDDWTIEAFEENIVPEMGGKKPLLAGKVRVKLQRGVGVLDNIKLRHHTSKIRPSKFRLGARVVDTFDRARVKEAMTEFFTVKDFRNKYYRKHKTPSLFDKVCRLIYIRKGGPIDKRLKLYQIFTVEDFLIRLLIDTEGLKSIVNLGAKKWEATVNNARACTHHKRMYCHKNDQHKTGVVFNILGHVLGLYSENQYLTATMLSDNHKADAQELLESAYKHWENTVLYFDDEDSLHQHLTDSLQQHFTVSQDFSGPYYPLVNHDNCYGESSNGHSNSSSQSFMSAKNSAREEDFGSYYNAQMQLSPAPPFDRETYLLGLHDDFFHQNDNVDMSNADEQMNASPFAFAESRGDDISRGSKMWKSIYKRIKAFANVSVGHSKEVPIIKIAGLSPLFM</sequence>
<evidence type="ECO:0000256" key="1">
    <source>
        <dbReference type="ARBA" id="ARBA00004123"/>
    </source>
</evidence>
<dbReference type="EMBL" id="WHWC01000007">
    <property type="protein sequence ID" value="KAG8378998.1"/>
    <property type="molecule type" value="Genomic_DNA"/>
</dbReference>
<reference evidence="12" key="1">
    <citation type="submission" date="2019-10" db="EMBL/GenBank/DDBJ databases">
        <authorList>
            <person name="Zhang R."/>
            <person name="Pan Y."/>
            <person name="Wang J."/>
            <person name="Ma R."/>
            <person name="Yu S."/>
        </authorList>
    </citation>
    <scope>NUCLEOTIDE SEQUENCE</scope>
    <source>
        <strain evidence="12">LA-IB0</strain>
        <tissue evidence="12">Leaf</tissue>
    </source>
</reference>
<evidence type="ECO:0000256" key="5">
    <source>
        <dbReference type="ARBA" id="ARBA00023159"/>
    </source>
</evidence>
<dbReference type="InterPro" id="IPR012416">
    <property type="entry name" value="CBP60"/>
</dbReference>
<evidence type="ECO:0000313" key="13">
    <source>
        <dbReference type="Proteomes" id="UP000826271"/>
    </source>
</evidence>
<evidence type="ECO:0000256" key="8">
    <source>
        <dbReference type="SAM" id="Coils"/>
    </source>
</evidence>
<proteinExistence type="inferred from homology"/>
<dbReference type="Pfam" id="PF07887">
    <property type="entry name" value="Calmodulin_bind"/>
    <property type="match status" value="1"/>
</dbReference>
<dbReference type="InterPro" id="IPR046830">
    <property type="entry name" value="Calmod_bind_M"/>
</dbReference>
<evidence type="ECO:0000256" key="3">
    <source>
        <dbReference type="ARBA" id="ARBA00023015"/>
    </source>
</evidence>
<name>A0AAV6XIS9_9LAMI</name>
<dbReference type="Pfam" id="PF20452">
    <property type="entry name" value="Calmod_bind_C"/>
    <property type="match status" value="1"/>
</dbReference>
<organism evidence="12 13">
    <name type="scientific">Buddleja alternifolia</name>
    <dbReference type="NCBI Taxonomy" id="168488"/>
    <lineage>
        <taxon>Eukaryota</taxon>
        <taxon>Viridiplantae</taxon>
        <taxon>Streptophyta</taxon>
        <taxon>Embryophyta</taxon>
        <taxon>Tracheophyta</taxon>
        <taxon>Spermatophyta</taxon>
        <taxon>Magnoliopsida</taxon>
        <taxon>eudicotyledons</taxon>
        <taxon>Gunneridae</taxon>
        <taxon>Pentapetalae</taxon>
        <taxon>asterids</taxon>
        <taxon>lamiids</taxon>
        <taxon>Lamiales</taxon>
        <taxon>Scrophulariaceae</taxon>
        <taxon>Buddlejeae</taxon>
        <taxon>Buddleja</taxon>
    </lineage>
</organism>
<keyword evidence="4" id="KW-0238">DNA-binding</keyword>
<feature type="coiled-coil region" evidence="8">
    <location>
        <begin position="13"/>
        <end position="40"/>
    </location>
</feature>
<dbReference type="GO" id="GO:0005634">
    <property type="term" value="C:nucleus"/>
    <property type="evidence" value="ECO:0007669"/>
    <property type="project" value="UniProtKB-SubCell"/>
</dbReference>
<dbReference type="InterPro" id="IPR046829">
    <property type="entry name" value="Calmod_bind_C"/>
</dbReference>
<keyword evidence="7" id="KW-0539">Nucleus</keyword>
<keyword evidence="6" id="KW-0804">Transcription</keyword>
<dbReference type="GO" id="GO:0003700">
    <property type="term" value="F:DNA-binding transcription factor activity"/>
    <property type="evidence" value="ECO:0007669"/>
    <property type="project" value="TreeGrafter"/>
</dbReference>
<protein>
    <recommendedName>
        <fullName evidence="14">Calmodulin-binding protein 60 A-like</fullName>
    </recommendedName>
</protein>
<evidence type="ECO:0000259" key="9">
    <source>
        <dbReference type="Pfam" id="PF07887"/>
    </source>
</evidence>
<keyword evidence="13" id="KW-1185">Reference proteome</keyword>
<keyword evidence="5" id="KW-0010">Activator</keyword>
<evidence type="ECO:0000256" key="2">
    <source>
        <dbReference type="ARBA" id="ARBA00007214"/>
    </source>
</evidence>
<feature type="domain" description="Calmodulin binding protein C-terminal" evidence="11">
    <location>
        <begin position="296"/>
        <end position="353"/>
    </location>
</feature>
<evidence type="ECO:0000256" key="6">
    <source>
        <dbReference type="ARBA" id="ARBA00023163"/>
    </source>
</evidence>
<dbReference type="PANTHER" id="PTHR31713:SF41">
    <property type="entry name" value="CALMODULIN-BINDING PROTEIN 60 A-LIKE"/>
    <property type="match status" value="1"/>
</dbReference>
<evidence type="ECO:0000259" key="11">
    <source>
        <dbReference type="Pfam" id="PF20452"/>
    </source>
</evidence>